<dbReference type="EMBL" id="FWZT01000019">
    <property type="protein sequence ID" value="SMF58217.1"/>
    <property type="molecule type" value="Genomic_DNA"/>
</dbReference>
<dbReference type="Pfam" id="PF07696">
    <property type="entry name" value="7TMR-DISMED2"/>
    <property type="match status" value="1"/>
</dbReference>
<keyword evidence="3" id="KW-0472">Membrane</keyword>
<dbReference type="STRING" id="1513793.SAMN06296036_11980"/>
<evidence type="ECO:0000256" key="3">
    <source>
        <dbReference type="SAM" id="Phobius"/>
    </source>
</evidence>
<feature type="transmembrane region" description="Helical" evidence="3">
    <location>
        <begin position="259"/>
        <end position="278"/>
    </location>
</feature>
<evidence type="ECO:0000256" key="4">
    <source>
        <dbReference type="SAM" id="SignalP"/>
    </source>
</evidence>
<gene>
    <name evidence="7" type="ORF">SAMN06296036_11980</name>
</gene>
<dbReference type="InterPro" id="IPR003594">
    <property type="entry name" value="HATPase_dom"/>
</dbReference>
<dbReference type="SUPFAM" id="SSF55874">
    <property type="entry name" value="ATPase domain of HSP90 chaperone/DNA topoisomerase II/histidine kinase"/>
    <property type="match status" value="1"/>
</dbReference>
<feature type="signal peptide" evidence="4">
    <location>
        <begin position="1"/>
        <end position="23"/>
    </location>
</feature>
<feature type="domain" description="HPt" evidence="6">
    <location>
        <begin position="595"/>
        <end position="698"/>
    </location>
</feature>
<evidence type="ECO:0000256" key="1">
    <source>
        <dbReference type="PROSITE-ProRule" id="PRU00110"/>
    </source>
</evidence>
<evidence type="ECO:0000259" key="5">
    <source>
        <dbReference type="PROSITE" id="PS50113"/>
    </source>
</evidence>
<keyword evidence="8" id="KW-1185">Reference proteome</keyword>
<evidence type="ECO:0000313" key="7">
    <source>
        <dbReference type="EMBL" id="SMF58217.1"/>
    </source>
</evidence>
<dbReference type="Proteomes" id="UP000192907">
    <property type="component" value="Unassembled WGS sequence"/>
</dbReference>
<dbReference type="InterPro" id="IPR036641">
    <property type="entry name" value="HPT_dom_sf"/>
</dbReference>
<evidence type="ECO:0000259" key="6">
    <source>
        <dbReference type="PROSITE" id="PS50894"/>
    </source>
</evidence>
<dbReference type="SMART" id="SM00387">
    <property type="entry name" value="HATPase_c"/>
    <property type="match status" value="1"/>
</dbReference>
<dbReference type="GO" id="GO:0004672">
    <property type="term" value="F:protein kinase activity"/>
    <property type="evidence" value="ECO:0007669"/>
    <property type="project" value="UniProtKB-ARBA"/>
</dbReference>
<feature type="domain" description="PAC" evidence="5">
    <location>
        <begin position="531"/>
        <end position="584"/>
    </location>
</feature>
<dbReference type="InterPro" id="IPR036890">
    <property type="entry name" value="HATPase_C_sf"/>
</dbReference>
<dbReference type="AlphaFoldDB" id="A0A1Y6CF80"/>
<dbReference type="PROSITE" id="PS50894">
    <property type="entry name" value="HPT"/>
    <property type="match status" value="1"/>
</dbReference>
<dbReference type="Pfam" id="PF07695">
    <property type="entry name" value="7TMR-DISM_7TM"/>
    <property type="match status" value="1"/>
</dbReference>
<keyword evidence="2" id="KW-0175">Coiled coil</keyword>
<dbReference type="Pfam" id="PF01627">
    <property type="entry name" value="Hpt"/>
    <property type="match status" value="1"/>
</dbReference>
<dbReference type="Gene3D" id="1.20.120.160">
    <property type="entry name" value="HPT domain"/>
    <property type="match status" value="1"/>
</dbReference>
<evidence type="ECO:0000256" key="2">
    <source>
        <dbReference type="SAM" id="Coils"/>
    </source>
</evidence>
<keyword evidence="1" id="KW-0597">Phosphoprotein</keyword>
<dbReference type="PROSITE" id="PS50113">
    <property type="entry name" value="PAC"/>
    <property type="match status" value="1"/>
</dbReference>
<dbReference type="Gene3D" id="3.30.565.10">
    <property type="entry name" value="Histidine kinase-like ATPase, C-terminal domain"/>
    <property type="match status" value="1"/>
</dbReference>
<dbReference type="GO" id="GO:0000160">
    <property type="term" value="P:phosphorelay signal transduction system"/>
    <property type="evidence" value="ECO:0007669"/>
    <property type="project" value="InterPro"/>
</dbReference>
<dbReference type="Pfam" id="PF02518">
    <property type="entry name" value="HATPase_c"/>
    <property type="match status" value="1"/>
</dbReference>
<accession>A0A1Y6CF80</accession>
<keyword evidence="7" id="KW-0418">Kinase</keyword>
<feature type="coiled-coil region" evidence="2">
    <location>
        <begin position="399"/>
        <end position="448"/>
    </location>
</feature>
<dbReference type="InterPro" id="IPR011623">
    <property type="entry name" value="7TMR_DISM_rcpt_extracell_dom1"/>
</dbReference>
<sequence>MKSILLSILFLFALLAQSHYGYGAGDNLVTLPSKTLHQWNVGGKAVYFQDPGQHYKDRQVISGKLDERFKSTGKDVARFGYAKPYPFWARLTINNPFNETVTILLEADYSAIDHLTMYHLGPSGDILHRARMGDKEPIKNRYVNYRNPVFQLNLAPGDNLVYLKQETTSGVQFVLYLWDPVTFKNFKIAESIFMGILFGGILVMGLYNLFLAISANSRTYYLYSLYIACYLCFAMSYYGVVPVMFGIDGSHLPFTGGDLYVVIDAIAFSAILFSMDFLNLKQDAPGWNRFLQGLLVVLGLNMLAMIVTGGTFLWSIQLSVLMSLVSSIILLVLGVSRSLGGYAPARYYTLAWSMILGGNIVFILEGASIIKGNFWTSWSQVVGSVCEMTLLSLALGARMNHIRKEKFLLERKLREESEEKKKAQEDLIHVQEASIRELDERVQEKTRDIREILLHIKQGIFTFKDDLKIMPEYSSYLETIVQEKELAGKDAFKTLFSDSNVSGDQQNRNRAVIECSLDEDLINWEANLTGLVHEISQQHIEGGPVTHMELDWSPVVGNDGTINKVLVAVRDVTEIKKLKQEAQAKDARLRILLEILDQDLNKVDAFLARTESRIFALRSTLRDYRYEKSQYDSLYRELHTIKGNARALGLKGISDETHLVEDELKRVGDGDHKIDSLRHCAEALFQLIEEYDEVFQAKFKNLKVEARRRMRNILFERFIDEQVRPGLVRLANELEKEEPNLIVSNPDRYHIIGEELEEIFQNVLNHLTRNSIDHGIEGLEERLSKGKPDYGTIKIEIRIVDDGYVRFLYEDDGRGLNLGKIRRIAIDKGFLSEDAGIHDIAEQIFVAGVSTAEKVSDISGRGVGMDAVNHYAEVLHTHLSVMIPSDFDQEAAMAALKQGRDDVYLPFTLQGDFKLAELQSQANQSAS</sequence>
<dbReference type="PANTHER" id="PTHR43395:SF10">
    <property type="entry name" value="CHEMOTAXIS PROTEIN CHEA"/>
    <property type="match status" value="1"/>
</dbReference>
<dbReference type="InterPro" id="IPR011622">
    <property type="entry name" value="7TMR_DISM_rcpt_extracell_dom2"/>
</dbReference>
<dbReference type="CDD" id="cd00088">
    <property type="entry name" value="HPT"/>
    <property type="match status" value="1"/>
</dbReference>
<organism evidence="7 8">
    <name type="scientific">Pseudobacteriovorax antillogorgiicola</name>
    <dbReference type="NCBI Taxonomy" id="1513793"/>
    <lineage>
        <taxon>Bacteria</taxon>
        <taxon>Pseudomonadati</taxon>
        <taxon>Bdellovibrionota</taxon>
        <taxon>Oligoflexia</taxon>
        <taxon>Oligoflexales</taxon>
        <taxon>Pseudobacteriovoracaceae</taxon>
        <taxon>Pseudobacteriovorax</taxon>
    </lineage>
</organism>
<feature type="transmembrane region" description="Helical" evidence="3">
    <location>
        <begin position="314"/>
        <end position="335"/>
    </location>
</feature>
<feature type="transmembrane region" description="Helical" evidence="3">
    <location>
        <begin position="347"/>
        <end position="370"/>
    </location>
</feature>
<feature type="transmembrane region" description="Helical" evidence="3">
    <location>
        <begin position="220"/>
        <end position="239"/>
    </location>
</feature>
<feature type="chain" id="PRO_5010997681" evidence="4">
    <location>
        <begin position="24"/>
        <end position="927"/>
    </location>
</feature>
<dbReference type="RefSeq" id="WP_159455549.1">
    <property type="nucleotide sequence ID" value="NZ_FWZT01000019.1"/>
</dbReference>
<dbReference type="SUPFAM" id="SSF47226">
    <property type="entry name" value="Histidine-containing phosphotransfer domain, HPT domain"/>
    <property type="match status" value="1"/>
</dbReference>
<evidence type="ECO:0000313" key="8">
    <source>
        <dbReference type="Proteomes" id="UP000192907"/>
    </source>
</evidence>
<dbReference type="Gene3D" id="2.60.40.2380">
    <property type="match status" value="1"/>
</dbReference>
<feature type="transmembrane region" description="Helical" evidence="3">
    <location>
        <begin position="290"/>
        <end position="308"/>
    </location>
</feature>
<reference evidence="8" key="1">
    <citation type="submission" date="2017-04" db="EMBL/GenBank/DDBJ databases">
        <authorList>
            <person name="Varghese N."/>
            <person name="Submissions S."/>
        </authorList>
    </citation>
    <scope>NUCLEOTIDE SEQUENCE [LARGE SCALE GENOMIC DNA]</scope>
    <source>
        <strain evidence="8">RKEM611</strain>
    </source>
</reference>
<keyword evidence="3" id="KW-0812">Transmembrane</keyword>
<name>A0A1Y6CF80_9BACT</name>
<keyword evidence="4" id="KW-0732">Signal</keyword>
<dbReference type="Gene3D" id="3.30.450.20">
    <property type="entry name" value="PAS domain"/>
    <property type="match status" value="1"/>
</dbReference>
<protein>
    <submittedName>
        <fullName evidence="7">Histidine kinase-, DNA gyrase B-, and HSP90-like ATPase</fullName>
    </submittedName>
</protein>
<keyword evidence="7" id="KW-0808">Transferase</keyword>
<dbReference type="InterPro" id="IPR051315">
    <property type="entry name" value="Bact_Chemotaxis_CheA"/>
</dbReference>
<feature type="transmembrane region" description="Helical" evidence="3">
    <location>
        <begin position="192"/>
        <end position="213"/>
    </location>
</feature>
<proteinExistence type="predicted"/>
<dbReference type="InterPro" id="IPR000700">
    <property type="entry name" value="PAS-assoc_C"/>
</dbReference>
<keyword evidence="3" id="KW-1133">Transmembrane helix</keyword>
<dbReference type="PANTHER" id="PTHR43395">
    <property type="entry name" value="SENSOR HISTIDINE KINASE CHEA"/>
    <property type="match status" value="1"/>
</dbReference>
<dbReference type="InterPro" id="IPR008207">
    <property type="entry name" value="Sig_transdc_His_kin_Hpt_dom"/>
</dbReference>
<feature type="modified residue" description="Phosphohistidine" evidence="1">
    <location>
        <position position="639"/>
    </location>
</feature>